<evidence type="ECO:0000313" key="19">
    <source>
        <dbReference type="EMBL" id="MRX23763.1"/>
    </source>
</evidence>
<dbReference type="PANTHER" id="PTHR48085:SF5">
    <property type="entry name" value="CADMIUM_ZINC-TRANSPORTING ATPASE HMA4-RELATED"/>
    <property type="match status" value="1"/>
</dbReference>
<feature type="transmembrane region" description="Helical" evidence="17">
    <location>
        <begin position="212"/>
        <end position="231"/>
    </location>
</feature>
<gene>
    <name evidence="19" type="ORF">GJR96_17615</name>
</gene>
<keyword evidence="15 17" id="KW-0472">Membrane</keyword>
<keyword evidence="6" id="KW-0479">Metal-binding</keyword>
<dbReference type="InterPro" id="IPR036163">
    <property type="entry name" value="HMA_dom_sf"/>
</dbReference>
<feature type="compositionally biased region" description="Acidic residues" evidence="16">
    <location>
        <begin position="22"/>
        <end position="34"/>
    </location>
</feature>
<evidence type="ECO:0000256" key="2">
    <source>
        <dbReference type="ARBA" id="ARBA00006024"/>
    </source>
</evidence>
<feature type="transmembrane region" description="Helical" evidence="17">
    <location>
        <begin position="237"/>
        <end position="264"/>
    </location>
</feature>
<dbReference type="InterPro" id="IPR023214">
    <property type="entry name" value="HAD_sf"/>
</dbReference>
<dbReference type="InterPro" id="IPR044492">
    <property type="entry name" value="P_typ_ATPase_HD_dom"/>
</dbReference>
<feature type="domain" description="HMA" evidence="18">
    <location>
        <begin position="121"/>
        <end position="186"/>
    </location>
</feature>
<dbReference type="RefSeq" id="WP_151164825.1">
    <property type="nucleotide sequence ID" value="NZ_WKJO01000003.1"/>
</dbReference>
<dbReference type="PROSITE" id="PS00154">
    <property type="entry name" value="ATPASE_E1_E2"/>
    <property type="match status" value="1"/>
</dbReference>
<keyword evidence="20" id="KW-1185">Reference proteome</keyword>
<dbReference type="SFLD" id="SFLDF00027">
    <property type="entry name" value="p-type_atpase"/>
    <property type="match status" value="1"/>
</dbReference>
<dbReference type="InterPro" id="IPR001757">
    <property type="entry name" value="P_typ_ATPase"/>
</dbReference>
<dbReference type="SUPFAM" id="SSF56784">
    <property type="entry name" value="HAD-like"/>
    <property type="match status" value="1"/>
</dbReference>
<evidence type="ECO:0000256" key="3">
    <source>
        <dbReference type="ARBA" id="ARBA00012517"/>
    </source>
</evidence>
<dbReference type="InterPro" id="IPR059000">
    <property type="entry name" value="ATPase_P-type_domA"/>
</dbReference>
<proteinExistence type="inferred from homology"/>
<dbReference type="SUPFAM" id="SSF55008">
    <property type="entry name" value="HMA, heavy metal-associated domain"/>
    <property type="match status" value="2"/>
</dbReference>
<dbReference type="Gene3D" id="3.40.50.1000">
    <property type="entry name" value="HAD superfamily/HAD-like"/>
    <property type="match status" value="1"/>
</dbReference>
<evidence type="ECO:0000256" key="12">
    <source>
        <dbReference type="ARBA" id="ARBA00022989"/>
    </source>
</evidence>
<dbReference type="Gene3D" id="3.40.1110.10">
    <property type="entry name" value="Calcium-transporting ATPase, cytoplasmic domain N"/>
    <property type="match status" value="1"/>
</dbReference>
<evidence type="ECO:0000256" key="15">
    <source>
        <dbReference type="ARBA" id="ARBA00023136"/>
    </source>
</evidence>
<dbReference type="SUPFAM" id="SSF81660">
    <property type="entry name" value="Metal cation-transporting ATPase, ATP-binding domain N"/>
    <property type="match status" value="1"/>
</dbReference>
<keyword evidence="14" id="KW-0406">Ion transport</keyword>
<dbReference type="NCBIfam" id="TIGR01525">
    <property type="entry name" value="ATPase-IB_hvy"/>
    <property type="match status" value="1"/>
</dbReference>
<evidence type="ECO:0000256" key="13">
    <source>
        <dbReference type="ARBA" id="ARBA00023008"/>
    </source>
</evidence>
<evidence type="ECO:0000256" key="5">
    <source>
        <dbReference type="ARBA" id="ARBA00022692"/>
    </source>
</evidence>
<feature type="transmembrane region" description="Helical" evidence="17">
    <location>
        <begin position="455"/>
        <end position="474"/>
    </location>
</feature>
<keyword evidence="4" id="KW-0813">Transport</keyword>
<dbReference type="GO" id="GO:0140581">
    <property type="term" value="F:P-type monovalent copper transporter activity"/>
    <property type="evidence" value="ECO:0007669"/>
    <property type="project" value="UniProtKB-EC"/>
</dbReference>
<dbReference type="NCBIfam" id="TIGR01494">
    <property type="entry name" value="ATPase_P-type"/>
    <property type="match status" value="2"/>
</dbReference>
<comment type="subcellular location">
    <subcellularLocation>
        <location evidence="1">Endomembrane system</location>
        <topology evidence="1">Multi-pass membrane protein</topology>
    </subcellularLocation>
</comment>
<dbReference type="PROSITE" id="PS50846">
    <property type="entry name" value="HMA_2"/>
    <property type="match status" value="2"/>
</dbReference>
<keyword evidence="13" id="KW-0186">Copper</keyword>
<organism evidence="19 20">
    <name type="scientific">Haloferax litoreum</name>
    <dbReference type="NCBI Taxonomy" id="2666140"/>
    <lineage>
        <taxon>Archaea</taxon>
        <taxon>Methanobacteriati</taxon>
        <taxon>Methanobacteriota</taxon>
        <taxon>Stenosarchaea group</taxon>
        <taxon>Halobacteria</taxon>
        <taxon>Halobacteriales</taxon>
        <taxon>Haloferacaceae</taxon>
        <taxon>Haloferax</taxon>
    </lineage>
</organism>
<dbReference type="CDD" id="cd00371">
    <property type="entry name" value="HMA"/>
    <property type="match status" value="2"/>
</dbReference>
<evidence type="ECO:0000256" key="10">
    <source>
        <dbReference type="ARBA" id="ARBA00022840"/>
    </source>
</evidence>
<evidence type="ECO:0000313" key="20">
    <source>
        <dbReference type="Proteomes" id="UP000439022"/>
    </source>
</evidence>
<dbReference type="GO" id="GO:0005524">
    <property type="term" value="F:ATP binding"/>
    <property type="evidence" value="ECO:0007669"/>
    <property type="project" value="UniProtKB-KW"/>
</dbReference>
<name>A0A6A8GKN2_9EURY</name>
<dbReference type="InterPro" id="IPR008250">
    <property type="entry name" value="ATPase_P-typ_transduc_dom_A_sf"/>
</dbReference>
<sequence length="893" mass="93712">MSEHDGRVTDDSGTSTNPPDDCGCDDACDVDIEEGPQSVGATDPDAARSRAEFGVPDMDCPSCAGKVESSVRRLDGIGDIDPQVTTGRLVVDYDPDRTSIGDIRTSIEGAGYAVEDEPAVRTVTLTIPDMDCPSCAGKVRNALGTVSGVLEYDTRPTTGTAIVTISADTDPADVVEAVENAGYEVTGTDADELEDAETNAGPQSVWRSTRAVKTWISGGFLAAGIAVEYLLGLELVVASLLGVSFTLAEVLYIVGAGVGGQAILRNGYYSARNRSLDIDFLMSAAIISAVTASLISPPTSLYFEAATLAFLFSVSELLERYSMDQTRNSLRELMDLSPDEATVRRDGVETVVPVEDVVVGDTVVVKPGEKIPVDGTVLAGDTAVNQAPITGESVPVDKTSGDEVYAGTVNETGYLEVRVDSAAGDDTLSRIVSMVEDAQANKTEREQFVERFSSYYTPFMVVVALSVAAIPPLVFGLDWVTWFVYGITMLVLACPCAFVISTPVSVVSGITSAARNGVLIKGGTHLEAMGAVEAIAIDKTGTLTKGELTVTDVVPLNGNTESDVLRCARGLESRSEHPIGQAIVSHADGNDIDGRDVSGFESITGKGVRAELDGVPHFAGKPGLFEELDFHLDHVHVTDPDDTLSDDVRALCDRQGCLNLVEDTIPRLQAQGKTVVLVGRVGQSPTGSRTQSGDTEYELEGIVAVADEVRPDAKATVAKLREFGLSVIMLTGDNEGTARAIAEQVGVDDFRAGLLPEDKVAAVEGLLDEYDSVAMVGDGINDAPALATSTVGIAMGAAGTDTALETADIALMADDLSKLPYLYELSHQANHVIRQNIWASLAIKAVLAVGVPFGYVSVALAVLAGDAGMTLGVTGNAMRLARIRPADGSESVE</sequence>
<comment type="similarity">
    <text evidence="2">Belongs to the cation transport ATPase (P-type) (TC 3.A.3) family. Type IB subfamily.</text>
</comment>
<keyword evidence="11" id="KW-1278">Translocase</keyword>
<dbReference type="GO" id="GO:0016020">
    <property type="term" value="C:membrane"/>
    <property type="evidence" value="ECO:0007669"/>
    <property type="project" value="InterPro"/>
</dbReference>
<dbReference type="InterPro" id="IPR027256">
    <property type="entry name" value="P-typ_ATPase_IB"/>
</dbReference>
<evidence type="ECO:0000256" key="1">
    <source>
        <dbReference type="ARBA" id="ARBA00004127"/>
    </source>
</evidence>
<evidence type="ECO:0000256" key="17">
    <source>
        <dbReference type="SAM" id="Phobius"/>
    </source>
</evidence>
<dbReference type="GO" id="GO:0005507">
    <property type="term" value="F:copper ion binding"/>
    <property type="evidence" value="ECO:0007669"/>
    <property type="project" value="InterPro"/>
</dbReference>
<dbReference type="NCBIfam" id="TIGR00003">
    <property type="entry name" value="copper ion binding protein"/>
    <property type="match status" value="1"/>
</dbReference>
<evidence type="ECO:0000256" key="7">
    <source>
        <dbReference type="ARBA" id="ARBA00022737"/>
    </source>
</evidence>
<keyword evidence="5 17" id="KW-0812">Transmembrane</keyword>
<evidence type="ECO:0000256" key="8">
    <source>
        <dbReference type="ARBA" id="ARBA00022741"/>
    </source>
</evidence>
<evidence type="ECO:0000256" key="11">
    <source>
        <dbReference type="ARBA" id="ARBA00022967"/>
    </source>
</evidence>
<evidence type="ECO:0000256" key="14">
    <source>
        <dbReference type="ARBA" id="ARBA00023065"/>
    </source>
</evidence>
<evidence type="ECO:0000256" key="6">
    <source>
        <dbReference type="ARBA" id="ARBA00022723"/>
    </source>
</evidence>
<dbReference type="FunFam" id="3.40.50.1000:FF:000144">
    <property type="entry name" value="copper-transporting ATPase 1 isoform X2"/>
    <property type="match status" value="1"/>
</dbReference>
<dbReference type="EMBL" id="WKJO01000003">
    <property type="protein sequence ID" value="MRX23763.1"/>
    <property type="molecule type" value="Genomic_DNA"/>
</dbReference>
<dbReference type="AlphaFoldDB" id="A0A6A8GKN2"/>
<dbReference type="InterPro" id="IPR006121">
    <property type="entry name" value="HMA_dom"/>
</dbReference>
<evidence type="ECO:0000256" key="4">
    <source>
        <dbReference type="ARBA" id="ARBA00022448"/>
    </source>
</evidence>
<keyword evidence="9" id="KW-0187">Copper transport</keyword>
<dbReference type="Pfam" id="PF00122">
    <property type="entry name" value="E1-E2_ATPase"/>
    <property type="match status" value="1"/>
</dbReference>
<dbReference type="FunFam" id="2.70.150.10:FF:000002">
    <property type="entry name" value="Copper-transporting ATPase 1, putative"/>
    <property type="match status" value="1"/>
</dbReference>
<reference evidence="19 20" key="1">
    <citation type="submission" date="2019-11" db="EMBL/GenBank/DDBJ databases">
        <title>Whole genome sequence of Haloferax sp. MBLA0076.</title>
        <authorList>
            <person name="Seo M.-J."/>
            <person name="Cho E.-S."/>
        </authorList>
    </citation>
    <scope>NUCLEOTIDE SEQUENCE [LARGE SCALE GENOMIC DNA]</scope>
    <source>
        <strain evidence="19 20">MBLA0076</strain>
    </source>
</reference>
<dbReference type="InterPro" id="IPR018303">
    <property type="entry name" value="ATPase_P-typ_P_site"/>
</dbReference>
<evidence type="ECO:0000256" key="9">
    <source>
        <dbReference type="ARBA" id="ARBA00022796"/>
    </source>
</evidence>
<feature type="compositionally biased region" description="Basic and acidic residues" evidence="16">
    <location>
        <begin position="1"/>
        <end position="10"/>
    </location>
</feature>
<dbReference type="InterPro" id="IPR023298">
    <property type="entry name" value="ATPase_P-typ_TM_dom_sf"/>
</dbReference>
<dbReference type="InterPro" id="IPR036412">
    <property type="entry name" value="HAD-like_sf"/>
</dbReference>
<feature type="region of interest" description="Disordered" evidence="16">
    <location>
        <begin position="1"/>
        <end position="47"/>
    </location>
</feature>
<dbReference type="Proteomes" id="UP000439022">
    <property type="component" value="Unassembled WGS sequence"/>
</dbReference>
<dbReference type="EC" id="7.2.2.8" evidence="3"/>
<dbReference type="InterPro" id="IPR023299">
    <property type="entry name" value="ATPase_P-typ_cyto_dom_N"/>
</dbReference>
<feature type="domain" description="HMA" evidence="18">
    <location>
        <begin position="49"/>
        <end position="115"/>
    </location>
</feature>
<evidence type="ECO:0000256" key="16">
    <source>
        <dbReference type="SAM" id="MobiDB-lite"/>
    </source>
</evidence>
<dbReference type="Gene3D" id="2.70.150.10">
    <property type="entry name" value="Calcium-transporting ATPase, cytoplasmic transduction domain A"/>
    <property type="match status" value="1"/>
</dbReference>
<dbReference type="SFLD" id="SFLDS00003">
    <property type="entry name" value="Haloacid_Dehalogenase"/>
    <property type="match status" value="1"/>
</dbReference>
<dbReference type="GO" id="GO:0016887">
    <property type="term" value="F:ATP hydrolysis activity"/>
    <property type="evidence" value="ECO:0007669"/>
    <property type="project" value="InterPro"/>
</dbReference>
<evidence type="ECO:0000259" key="18">
    <source>
        <dbReference type="PROSITE" id="PS50846"/>
    </source>
</evidence>
<dbReference type="InterPro" id="IPR051014">
    <property type="entry name" value="Cation_Transport_ATPase_IB"/>
</dbReference>
<dbReference type="SUPFAM" id="SSF81665">
    <property type="entry name" value="Calcium ATPase, transmembrane domain M"/>
    <property type="match status" value="1"/>
</dbReference>
<keyword evidence="10" id="KW-0067">ATP-binding</keyword>
<dbReference type="InterPro" id="IPR006122">
    <property type="entry name" value="HMA_Cu_ion-bd"/>
</dbReference>
<feature type="transmembrane region" description="Helical" evidence="17">
    <location>
        <begin position="841"/>
        <end position="864"/>
    </location>
</feature>
<accession>A0A6A8GKN2</accession>
<dbReference type="SFLD" id="SFLDG00002">
    <property type="entry name" value="C1.7:_P-type_atpase_like"/>
    <property type="match status" value="1"/>
</dbReference>
<dbReference type="Pfam" id="PF00702">
    <property type="entry name" value="Hydrolase"/>
    <property type="match status" value="1"/>
</dbReference>
<dbReference type="Pfam" id="PF00403">
    <property type="entry name" value="HMA"/>
    <property type="match status" value="2"/>
</dbReference>
<dbReference type="Gene3D" id="3.30.70.100">
    <property type="match status" value="2"/>
</dbReference>
<dbReference type="PANTHER" id="PTHR48085">
    <property type="entry name" value="CADMIUM/ZINC-TRANSPORTING ATPASE HMA2-RELATED"/>
    <property type="match status" value="1"/>
</dbReference>
<dbReference type="SUPFAM" id="SSF81653">
    <property type="entry name" value="Calcium ATPase, transduction domain A"/>
    <property type="match status" value="1"/>
</dbReference>
<keyword evidence="8" id="KW-0547">Nucleotide-binding</keyword>
<keyword evidence="7" id="KW-0677">Repeat</keyword>
<keyword evidence="12 17" id="KW-1133">Transmembrane helix</keyword>
<protein>
    <recommendedName>
        <fullName evidence="3">P-type Cu(+) transporter</fullName>
        <ecNumber evidence="3">7.2.2.8</ecNumber>
    </recommendedName>
</protein>
<dbReference type="PRINTS" id="PR00119">
    <property type="entry name" value="CATATPASE"/>
</dbReference>
<dbReference type="GO" id="GO:0012505">
    <property type="term" value="C:endomembrane system"/>
    <property type="evidence" value="ECO:0007669"/>
    <property type="project" value="UniProtKB-SubCell"/>
</dbReference>
<comment type="caution">
    <text evidence="19">The sequence shown here is derived from an EMBL/GenBank/DDBJ whole genome shotgun (WGS) entry which is preliminary data.</text>
</comment>
<feature type="transmembrane region" description="Helical" evidence="17">
    <location>
        <begin position="480"/>
        <end position="500"/>
    </location>
</feature>